<dbReference type="Proteomes" id="UP000265520">
    <property type="component" value="Unassembled WGS sequence"/>
</dbReference>
<keyword evidence="1" id="KW-0812">Transmembrane</keyword>
<organism evidence="2 3">
    <name type="scientific">Trifolium medium</name>
    <dbReference type="NCBI Taxonomy" id="97028"/>
    <lineage>
        <taxon>Eukaryota</taxon>
        <taxon>Viridiplantae</taxon>
        <taxon>Streptophyta</taxon>
        <taxon>Embryophyta</taxon>
        <taxon>Tracheophyta</taxon>
        <taxon>Spermatophyta</taxon>
        <taxon>Magnoliopsida</taxon>
        <taxon>eudicotyledons</taxon>
        <taxon>Gunneridae</taxon>
        <taxon>Pentapetalae</taxon>
        <taxon>rosids</taxon>
        <taxon>fabids</taxon>
        <taxon>Fabales</taxon>
        <taxon>Fabaceae</taxon>
        <taxon>Papilionoideae</taxon>
        <taxon>50 kb inversion clade</taxon>
        <taxon>NPAAA clade</taxon>
        <taxon>Hologalegina</taxon>
        <taxon>IRL clade</taxon>
        <taxon>Trifolieae</taxon>
        <taxon>Trifolium</taxon>
    </lineage>
</organism>
<name>A0A392LXS3_9FABA</name>
<evidence type="ECO:0000256" key="1">
    <source>
        <dbReference type="SAM" id="Phobius"/>
    </source>
</evidence>
<evidence type="ECO:0008006" key="4">
    <source>
        <dbReference type="Google" id="ProtNLM"/>
    </source>
</evidence>
<reference evidence="2 3" key="1">
    <citation type="journal article" date="2018" name="Front. Plant Sci.">
        <title>Red Clover (Trifolium pratense) and Zigzag Clover (T. medium) - A Picture of Genomic Similarities and Differences.</title>
        <authorList>
            <person name="Dluhosova J."/>
            <person name="Istvanek J."/>
            <person name="Nedelnik J."/>
            <person name="Repkova J."/>
        </authorList>
    </citation>
    <scope>NUCLEOTIDE SEQUENCE [LARGE SCALE GENOMIC DNA]</scope>
    <source>
        <strain evidence="3">cv. 10/8</strain>
        <tissue evidence="2">Leaf</tissue>
    </source>
</reference>
<keyword evidence="1" id="KW-1133">Transmembrane helix</keyword>
<keyword evidence="1" id="KW-0472">Membrane</keyword>
<evidence type="ECO:0000313" key="2">
    <source>
        <dbReference type="EMBL" id="MCH79736.1"/>
    </source>
</evidence>
<feature type="transmembrane region" description="Helical" evidence="1">
    <location>
        <begin position="35"/>
        <end position="55"/>
    </location>
</feature>
<comment type="caution">
    <text evidence="2">The sequence shown here is derived from an EMBL/GenBank/DDBJ whole genome shotgun (WGS) entry which is preliminary data.</text>
</comment>
<feature type="transmembrane region" description="Helical" evidence="1">
    <location>
        <begin position="62"/>
        <end position="85"/>
    </location>
</feature>
<evidence type="ECO:0000313" key="3">
    <source>
        <dbReference type="Proteomes" id="UP000265520"/>
    </source>
</evidence>
<protein>
    <recommendedName>
        <fullName evidence="4">Transmembrane protein</fullName>
    </recommendedName>
</protein>
<feature type="transmembrane region" description="Helical" evidence="1">
    <location>
        <begin position="127"/>
        <end position="151"/>
    </location>
</feature>
<gene>
    <name evidence="2" type="ORF">A2U01_0000492</name>
</gene>
<keyword evidence="3" id="KW-1185">Reference proteome</keyword>
<proteinExistence type="predicted"/>
<accession>A0A392LXS3</accession>
<sequence>ECQTPTHVRHRDTPIPKGVGASQFCGNITFVFRRIWLVSGCSFAPAMGLVGVVVLRGHTLCFPMVLVGGWGVLLLRIWMVLVMVVEVLHSTPPRYQSFRRALSLFCTKPPSLSFSGELSLPVGPLRAGVVVVADLSLVLCGLCVVVSFVGVEMVAGGLGLRWWSWYSCDVVCLDNTCSVSESVCVLFGDGGGVVAVATILCWRCCEGVVVRC</sequence>
<dbReference type="AlphaFoldDB" id="A0A392LXS3"/>
<feature type="non-terminal residue" evidence="2">
    <location>
        <position position="1"/>
    </location>
</feature>
<dbReference type="EMBL" id="LXQA010000326">
    <property type="protein sequence ID" value="MCH79736.1"/>
    <property type="molecule type" value="Genomic_DNA"/>
</dbReference>